<dbReference type="Proteomes" id="UP000054538">
    <property type="component" value="Unassembled WGS sequence"/>
</dbReference>
<reference evidence="2" key="2">
    <citation type="submission" date="2015-01" db="EMBL/GenBank/DDBJ databases">
        <title>Evolutionary Origins and Diversification of the Mycorrhizal Mutualists.</title>
        <authorList>
            <consortium name="DOE Joint Genome Institute"/>
            <consortium name="Mycorrhizal Genomics Consortium"/>
            <person name="Kohler A."/>
            <person name="Kuo A."/>
            <person name="Nagy L.G."/>
            <person name="Floudas D."/>
            <person name="Copeland A."/>
            <person name="Barry K.W."/>
            <person name="Cichocki N."/>
            <person name="Veneault-Fourrey C."/>
            <person name="LaButti K."/>
            <person name="Lindquist E.A."/>
            <person name="Lipzen A."/>
            <person name="Lundell T."/>
            <person name="Morin E."/>
            <person name="Murat C."/>
            <person name="Riley R."/>
            <person name="Ohm R."/>
            <person name="Sun H."/>
            <person name="Tunlid A."/>
            <person name="Henrissat B."/>
            <person name="Grigoriev I.V."/>
            <person name="Hibbett D.S."/>
            <person name="Martin F."/>
        </authorList>
    </citation>
    <scope>NUCLEOTIDE SEQUENCE [LARGE SCALE GENOMIC DNA]</scope>
    <source>
        <strain evidence="2">Ve08.2h10</strain>
    </source>
</reference>
<dbReference type="OrthoDB" id="162969at2759"/>
<evidence type="ECO:0000313" key="2">
    <source>
        <dbReference type="Proteomes" id="UP000054538"/>
    </source>
</evidence>
<gene>
    <name evidence="1" type="ORF">PAXRUDRAFT_15773</name>
</gene>
<protein>
    <submittedName>
        <fullName evidence="1">Uncharacterized protein</fullName>
    </submittedName>
</protein>
<dbReference type="HOGENOM" id="CLU_169825_0_0_1"/>
<dbReference type="AlphaFoldDB" id="A0A0D0D9M7"/>
<proteinExistence type="predicted"/>
<sequence>MNLPEAEACLAAHLGHCYIDLDWRPALMAVMDAEGDVAATMKAIKPLADTATHQTGIKIHVPTLGQPPSQLSDAEKTLMLSVSTLQQHNCIFGDPLLLEEILDPAEE</sequence>
<evidence type="ECO:0000313" key="1">
    <source>
        <dbReference type="EMBL" id="KIK80476.1"/>
    </source>
</evidence>
<reference evidence="1 2" key="1">
    <citation type="submission" date="2014-04" db="EMBL/GenBank/DDBJ databases">
        <authorList>
            <consortium name="DOE Joint Genome Institute"/>
            <person name="Kuo A."/>
            <person name="Kohler A."/>
            <person name="Jargeat P."/>
            <person name="Nagy L.G."/>
            <person name="Floudas D."/>
            <person name="Copeland A."/>
            <person name="Barry K.W."/>
            <person name="Cichocki N."/>
            <person name="Veneault-Fourrey C."/>
            <person name="LaButti K."/>
            <person name="Lindquist E.A."/>
            <person name="Lipzen A."/>
            <person name="Lundell T."/>
            <person name="Morin E."/>
            <person name="Murat C."/>
            <person name="Sun H."/>
            <person name="Tunlid A."/>
            <person name="Henrissat B."/>
            <person name="Grigoriev I.V."/>
            <person name="Hibbett D.S."/>
            <person name="Martin F."/>
            <person name="Nordberg H.P."/>
            <person name="Cantor M.N."/>
            <person name="Hua S.X."/>
        </authorList>
    </citation>
    <scope>NUCLEOTIDE SEQUENCE [LARGE SCALE GENOMIC DNA]</scope>
    <source>
        <strain evidence="1 2">Ve08.2h10</strain>
    </source>
</reference>
<keyword evidence="2" id="KW-1185">Reference proteome</keyword>
<organism evidence="1 2">
    <name type="scientific">Paxillus rubicundulus Ve08.2h10</name>
    <dbReference type="NCBI Taxonomy" id="930991"/>
    <lineage>
        <taxon>Eukaryota</taxon>
        <taxon>Fungi</taxon>
        <taxon>Dikarya</taxon>
        <taxon>Basidiomycota</taxon>
        <taxon>Agaricomycotina</taxon>
        <taxon>Agaricomycetes</taxon>
        <taxon>Agaricomycetidae</taxon>
        <taxon>Boletales</taxon>
        <taxon>Paxilineae</taxon>
        <taxon>Paxillaceae</taxon>
        <taxon>Paxillus</taxon>
    </lineage>
</organism>
<dbReference type="InParanoid" id="A0A0D0D9M7"/>
<name>A0A0D0D9M7_9AGAM</name>
<accession>A0A0D0D9M7</accession>
<dbReference type="EMBL" id="KN826011">
    <property type="protein sequence ID" value="KIK80476.1"/>
    <property type="molecule type" value="Genomic_DNA"/>
</dbReference>